<protein>
    <submittedName>
        <fullName evidence="1">Putative cell wall-associated serine proteinase</fullName>
    </submittedName>
</protein>
<feature type="non-terminal residue" evidence="1">
    <location>
        <position position="1"/>
    </location>
</feature>
<sequence>ESNKREFSRDVTVADGDILLIVAGDSMGNTLAGGIPVVVDMSL</sequence>
<dbReference type="EMBL" id="AZMM01014802">
    <property type="protein sequence ID" value="ETJ30686.1"/>
    <property type="molecule type" value="Genomic_DNA"/>
</dbReference>
<reference evidence="1" key="1">
    <citation type="submission" date="2013-12" db="EMBL/GenBank/DDBJ databases">
        <title>A Varibaculum cambriense genome reconstructed from a premature infant gut community with otherwise low bacterial novelty that shifts toward anaerobic metabolism during the third week of life.</title>
        <authorList>
            <person name="Brown C.T."/>
            <person name="Sharon I."/>
            <person name="Thomas B.C."/>
            <person name="Castelle C.J."/>
            <person name="Morowitz M.J."/>
            <person name="Banfield J.F."/>
        </authorList>
    </citation>
    <scope>NUCLEOTIDE SEQUENCE</scope>
</reference>
<organism evidence="1">
    <name type="scientific">human gut metagenome</name>
    <dbReference type="NCBI Taxonomy" id="408170"/>
    <lineage>
        <taxon>unclassified sequences</taxon>
        <taxon>metagenomes</taxon>
        <taxon>organismal metagenomes</taxon>
    </lineage>
</organism>
<gene>
    <name evidence="1" type="ORF">Q604_UNBC14802G0001</name>
</gene>
<comment type="caution">
    <text evidence="1">The sequence shown here is derived from an EMBL/GenBank/DDBJ whole genome shotgun (WGS) entry which is preliminary data.</text>
</comment>
<accession>W1XKL4</accession>
<name>W1XKL4_9ZZZZ</name>
<proteinExistence type="predicted"/>
<evidence type="ECO:0000313" key="1">
    <source>
        <dbReference type="EMBL" id="ETJ30686.1"/>
    </source>
</evidence>
<dbReference type="AlphaFoldDB" id="W1XKL4"/>